<evidence type="ECO:0000313" key="2">
    <source>
        <dbReference type="EMBL" id="MPN18037.1"/>
    </source>
</evidence>
<accession>A0A645FU74</accession>
<gene>
    <name evidence="2" type="ORF">SDC9_165395</name>
</gene>
<protein>
    <submittedName>
        <fullName evidence="2">Uncharacterized protein</fullName>
    </submittedName>
</protein>
<proteinExistence type="predicted"/>
<feature type="compositionally biased region" description="Polar residues" evidence="1">
    <location>
        <begin position="103"/>
        <end position="113"/>
    </location>
</feature>
<reference evidence="2" key="1">
    <citation type="submission" date="2019-08" db="EMBL/GenBank/DDBJ databases">
        <authorList>
            <person name="Kucharzyk K."/>
            <person name="Murdoch R.W."/>
            <person name="Higgins S."/>
            <person name="Loffler F."/>
        </authorList>
    </citation>
    <scope>NUCLEOTIDE SEQUENCE</scope>
</reference>
<comment type="caution">
    <text evidence="2">The sequence shown here is derived from an EMBL/GenBank/DDBJ whole genome shotgun (WGS) entry which is preliminary data.</text>
</comment>
<name>A0A645FU74_9ZZZZ</name>
<dbReference type="AlphaFoldDB" id="A0A645FU74"/>
<sequence>MFGRDVTCVAVELDEVGRAQGRRSEEVIERPRRRAVALVADGLIGDHGEVVELGFQTKLVKKIDLDFHRGILKWRSKHIGGHYHCFPQRKPGWIVRSSVACSRSSGRKPSQVTRAHHDCNGNGRNQGPA</sequence>
<organism evidence="2">
    <name type="scientific">bioreactor metagenome</name>
    <dbReference type="NCBI Taxonomy" id="1076179"/>
    <lineage>
        <taxon>unclassified sequences</taxon>
        <taxon>metagenomes</taxon>
        <taxon>ecological metagenomes</taxon>
    </lineage>
</organism>
<dbReference type="EMBL" id="VSSQ01065289">
    <property type="protein sequence ID" value="MPN18037.1"/>
    <property type="molecule type" value="Genomic_DNA"/>
</dbReference>
<feature type="region of interest" description="Disordered" evidence="1">
    <location>
        <begin position="103"/>
        <end position="129"/>
    </location>
</feature>
<evidence type="ECO:0000256" key="1">
    <source>
        <dbReference type="SAM" id="MobiDB-lite"/>
    </source>
</evidence>